<proteinExistence type="predicted"/>
<dbReference type="EMBL" id="VYKJ01000010">
    <property type="protein sequence ID" value="KAA8997609.1"/>
    <property type="molecule type" value="Genomic_DNA"/>
</dbReference>
<accession>A0A5J5FXB6</accession>
<name>A0A5J5FXB6_9GAMM</name>
<organism evidence="1 2">
    <name type="scientific">Affinibrenneria salicis</name>
    <dbReference type="NCBI Taxonomy" id="2590031"/>
    <lineage>
        <taxon>Bacteria</taxon>
        <taxon>Pseudomonadati</taxon>
        <taxon>Pseudomonadota</taxon>
        <taxon>Gammaproteobacteria</taxon>
        <taxon>Enterobacterales</taxon>
        <taxon>Pectobacteriaceae</taxon>
        <taxon>Affinibrenneria</taxon>
    </lineage>
</organism>
<dbReference type="RefSeq" id="WP_150436308.1">
    <property type="nucleotide sequence ID" value="NZ_VYKJ01000010.1"/>
</dbReference>
<keyword evidence="2" id="KW-1185">Reference proteome</keyword>
<gene>
    <name evidence="1" type="ORF">FJU30_17675</name>
</gene>
<reference evidence="1 2" key="1">
    <citation type="submission" date="2019-09" db="EMBL/GenBank/DDBJ databases">
        <authorList>
            <person name="Li Y."/>
        </authorList>
    </citation>
    <scope>NUCLEOTIDE SEQUENCE [LARGE SCALE GENOMIC DNA]</scope>
    <source>
        <strain evidence="1 2">L3-3HA</strain>
    </source>
</reference>
<evidence type="ECO:0000313" key="1">
    <source>
        <dbReference type="EMBL" id="KAA8997609.1"/>
    </source>
</evidence>
<dbReference type="OrthoDB" id="1490466at2"/>
<sequence>MRDNAWRDMRDRREQWRGLMLYVASSMQNASGLQMLTGGQGRMKLTQDGATLYWATMARDHSGIWLIRNTERDAVRPLIAPIRSPDVTAGARQAPDRADAFWCRFFARQLFADSCAFLTPGRWLMSPMKYCKPSAPRPIALSETPDKWFFHSPSAKDDGYFLNDSLYGEALMELMAQTDDQPVCWVDWWWRSERVLNLRDSQPAGGRVKWWRKVSRAGSLPPILLWRVAGLSSWVILDGHDRLCAALAEGIPPHFIALSEVGERRYPPDPEQQRRILSALEQQQRRHPGMSVDSLNQRLIAQFNDHAHLYSVSRSRVRLGNGEEWLDEITRFLHRRRLGEFLPAIAGRESE</sequence>
<comment type="caution">
    <text evidence="1">The sequence shown here is derived from an EMBL/GenBank/DDBJ whole genome shotgun (WGS) entry which is preliminary data.</text>
</comment>
<protein>
    <submittedName>
        <fullName evidence="1">Uncharacterized protein</fullName>
    </submittedName>
</protein>
<dbReference type="AlphaFoldDB" id="A0A5J5FXB6"/>
<evidence type="ECO:0000313" key="2">
    <source>
        <dbReference type="Proteomes" id="UP000335415"/>
    </source>
</evidence>
<dbReference type="Proteomes" id="UP000335415">
    <property type="component" value="Unassembled WGS sequence"/>
</dbReference>